<dbReference type="Proteomes" id="UP000266723">
    <property type="component" value="Unassembled WGS sequence"/>
</dbReference>
<accession>A0ABQ7CC11</accession>
<protein>
    <submittedName>
        <fullName evidence="1">Uncharacterized protein</fullName>
    </submittedName>
</protein>
<gene>
    <name evidence="1" type="ORF">DY000_02008586</name>
</gene>
<organism evidence="1 2">
    <name type="scientific">Brassica cretica</name>
    <name type="common">Mustard</name>
    <dbReference type="NCBI Taxonomy" id="69181"/>
    <lineage>
        <taxon>Eukaryota</taxon>
        <taxon>Viridiplantae</taxon>
        <taxon>Streptophyta</taxon>
        <taxon>Embryophyta</taxon>
        <taxon>Tracheophyta</taxon>
        <taxon>Spermatophyta</taxon>
        <taxon>Magnoliopsida</taxon>
        <taxon>eudicotyledons</taxon>
        <taxon>Gunneridae</taxon>
        <taxon>Pentapetalae</taxon>
        <taxon>rosids</taxon>
        <taxon>malvids</taxon>
        <taxon>Brassicales</taxon>
        <taxon>Brassicaceae</taxon>
        <taxon>Brassiceae</taxon>
        <taxon>Brassica</taxon>
    </lineage>
</organism>
<reference evidence="1 2" key="1">
    <citation type="journal article" date="2020" name="BMC Genomics">
        <title>Intraspecific diversification of the crop wild relative Brassica cretica Lam. using demographic model selection.</title>
        <authorList>
            <person name="Kioukis A."/>
            <person name="Michalopoulou V.A."/>
            <person name="Briers L."/>
            <person name="Pirintsos S."/>
            <person name="Studholme D.J."/>
            <person name="Pavlidis P."/>
            <person name="Sarris P.F."/>
        </authorList>
    </citation>
    <scope>NUCLEOTIDE SEQUENCE [LARGE SCALE GENOMIC DNA]</scope>
    <source>
        <strain evidence="2">cv. PFS-1207/04</strain>
    </source>
</reference>
<evidence type="ECO:0000313" key="2">
    <source>
        <dbReference type="Proteomes" id="UP000266723"/>
    </source>
</evidence>
<name>A0ABQ7CC11_BRACR</name>
<keyword evidence="2" id="KW-1185">Reference proteome</keyword>
<dbReference type="EMBL" id="QGKV02000832">
    <property type="protein sequence ID" value="KAF3549134.1"/>
    <property type="molecule type" value="Genomic_DNA"/>
</dbReference>
<sequence length="59" mass="6594">MAKKLLYSETRGIFSLESALLQLSITADVSPASDVIFNRRLHASEAEADLYHVLLDLLF</sequence>
<evidence type="ECO:0000313" key="1">
    <source>
        <dbReference type="EMBL" id="KAF3549134.1"/>
    </source>
</evidence>
<proteinExistence type="predicted"/>
<comment type="caution">
    <text evidence="1">The sequence shown here is derived from an EMBL/GenBank/DDBJ whole genome shotgun (WGS) entry which is preliminary data.</text>
</comment>